<evidence type="ECO:0000256" key="1">
    <source>
        <dbReference type="ARBA" id="ARBA00004477"/>
    </source>
</evidence>
<keyword evidence="5 9" id="KW-1133">Transmembrane helix</keyword>
<comment type="caution">
    <text evidence="13">The sequence shown here is derived from an EMBL/GenBank/DDBJ whole genome shotgun (WGS) entry which is preliminary data.</text>
</comment>
<keyword evidence="4" id="KW-0256">Endoplasmic reticulum</keyword>
<feature type="chain" id="PRO_5040973491" description="Lipase maturation factor 2" evidence="10">
    <location>
        <begin position="22"/>
        <end position="454"/>
    </location>
</feature>
<sequence length="454" mass="51026">MLSRVLLFKLMLMSGVVKIQSSCPTWLQLTALEYHYATQPLPSSLAYAALNHLNPFVQRVSVALTLLFEIPASILLLAPSVSVRQLGAKIQILLQVLIAATGSYTFFNILTLALAVGVYSSPPDLKFAPSVPTWVQTFFCYCFLAFCAGEMFTIGSLTSEHTSIDLQSVDTSILEHVGLNLKTGPKITSQYISTFLPRIVSLALFYFVVCGMSDVLLPFPRSMRSAMKSLWRLFFLATTLYVSCGFLLPMYTLTPALRAAHIDDPADIFSKIGKHSYNKAVGKFGLTSGYGLFRSMTGVGWEEVRAFTNNKKYGWAGLPPSVVARPEIVLEGLFDDKWEELDFKWKPGKLDGKPKYAAPYQPRLDWQMWFAALGSYQNNVWFISLVDKLLENCESVVGLMDIRPDLREKMDKGEMKMVKATKYQYDFTRVRNKWTEKIPNVVFAGESDGEFGRR</sequence>
<proteinExistence type="inferred from homology"/>
<gene>
    <name evidence="13" type="ORF">TrCOL_g958</name>
</gene>
<dbReference type="InterPro" id="IPR057433">
    <property type="entry name" value="LMF1/2_C"/>
</dbReference>
<keyword evidence="10" id="KW-0732">Signal</keyword>
<evidence type="ECO:0000256" key="6">
    <source>
        <dbReference type="ARBA" id="ARBA00023136"/>
    </source>
</evidence>
<dbReference type="Pfam" id="PF06762">
    <property type="entry name" value="LMF1"/>
    <property type="match status" value="1"/>
</dbReference>
<dbReference type="PANTHER" id="PTHR14463:SF5">
    <property type="entry name" value="LIPASE MATURATION FACTOR 2"/>
    <property type="match status" value="1"/>
</dbReference>
<evidence type="ECO:0000256" key="9">
    <source>
        <dbReference type="SAM" id="Phobius"/>
    </source>
</evidence>
<feature type="domain" description="Lipase maturation factor 1/2 C-terminal" evidence="12">
    <location>
        <begin position="320"/>
        <end position="435"/>
    </location>
</feature>
<comment type="similarity">
    <text evidence="2">Belongs to the lipase maturation factor family.</text>
</comment>
<dbReference type="InterPro" id="IPR009613">
    <property type="entry name" value="LMF"/>
</dbReference>
<dbReference type="Pfam" id="PF25179">
    <property type="entry name" value="LMF1_C"/>
    <property type="match status" value="1"/>
</dbReference>
<dbReference type="GO" id="GO:0051604">
    <property type="term" value="P:protein maturation"/>
    <property type="evidence" value="ECO:0007669"/>
    <property type="project" value="InterPro"/>
</dbReference>
<keyword evidence="3 9" id="KW-0812">Transmembrane</keyword>
<evidence type="ECO:0000256" key="4">
    <source>
        <dbReference type="ARBA" id="ARBA00022824"/>
    </source>
</evidence>
<evidence type="ECO:0000313" key="14">
    <source>
        <dbReference type="Proteomes" id="UP001165065"/>
    </source>
</evidence>
<evidence type="ECO:0000259" key="11">
    <source>
        <dbReference type="Pfam" id="PF06762"/>
    </source>
</evidence>
<feature type="transmembrane region" description="Helical" evidence="9">
    <location>
        <begin position="195"/>
        <end position="217"/>
    </location>
</feature>
<accession>A0A9W7LBJ2</accession>
<feature type="transmembrane region" description="Helical" evidence="9">
    <location>
        <begin position="60"/>
        <end position="80"/>
    </location>
</feature>
<feature type="transmembrane region" description="Helical" evidence="9">
    <location>
        <begin position="92"/>
        <end position="119"/>
    </location>
</feature>
<dbReference type="AlphaFoldDB" id="A0A9W7LBJ2"/>
<organism evidence="13 14">
    <name type="scientific">Triparma columacea</name>
    <dbReference type="NCBI Taxonomy" id="722753"/>
    <lineage>
        <taxon>Eukaryota</taxon>
        <taxon>Sar</taxon>
        <taxon>Stramenopiles</taxon>
        <taxon>Ochrophyta</taxon>
        <taxon>Bolidophyceae</taxon>
        <taxon>Parmales</taxon>
        <taxon>Triparmaceae</taxon>
        <taxon>Triparma</taxon>
    </lineage>
</organism>
<dbReference type="Proteomes" id="UP001165065">
    <property type="component" value="Unassembled WGS sequence"/>
</dbReference>
<reference evidence="14" key="1">
    <citation type="journal article" date="2023" name="Commun. Biol.">
        <title>Genome analysis of Parmales, the sister group of diatoms, reveals the evolutionary specialization of diatoms from phago-mixotrophs to photoautotrophs.</title>
        <authorList>
            <person name="Ban H."/>
            <person name="Sato S."/>
            <person name="Yoshikawa S."/>
            <person name="Yamada K."/>
            <person name="Nakamura Y."/>
            <person name="Ichinomiya M."/>
            <person name="Sato N."/>
            <person name="Blanc-Mathieu R."/>
            <person name="Endo H."/>
            <person name="Kuwata A."/>
            <person name="Ogata H."/>
        </authorList>
    </citation>
    <scope>NUCLEOTIDE SEQUENCE [LARGE SCALE GENOMIC DNA]</scope>
</reference>
<comment type="subcellular location">
    <subcellularLocation>
        <location evidence="1">Endoplasmic reticulum membrane</location>
        <topology evidence="1">Multi-pass membrane protein</topology>
    </subcellularLocation>
</comment>
<keyword evidence="7" id="KW-0325">Glycoprotein</keyword>
<evidence type="ECO:0000256" key="8">
    <source>
        <dbReference type="ARBA" id="ARBA00040643"/>
    </source>
</evidence>
<dbReference type="PANTHER" id="PTHR14463">
    <property type="entry name" value="LIPASE MATURATION FACTOR"/>
    <property type="match status" value="1"/>
</dbReference>
<dbReference type="InterPro" id="IPR057434">
    <property type="entry name" value="LMF1/2_N"/>
</dbReference>
<dbReference type="OrthoDB" id="434126at2759"/>
<evidence type="ECO:0000256" key="5">
    <source>
        <dbReference type="ARBA" id="ARBA00022989"/>
    </source>
</evidence>
<evidence type="ECO:0000256" key="3">
    <source>
        <dbReference type="ARBA" id="ARBA00022692"/>
    </source>
</evidence>
<protein>
    <recommendedName>
        <fullName evidence="8">Lipase maturation factor 2</fullName>
    </recommendedName>
</protein>
<keyword evidence="6 9" id="KW-0472">Membrane</keyword>
<evidence type="ECO:0000256" key="2">
    <source>
        <dbReference type="ARBA" id="ARBA00005512"/>
    </source>
</evidence>
<keyword evidence="14" id="KW-1185">Reference proteome</keyword>
<evidence type="ECO:0000256" key="7">
    <source>
        <dbReference type="ARBA" id="ARBA00023180"/>
    </source>
</evidence>
<dbReference type="GO" id="GO:0005789">
    <property type="term" value="C:endoplasmic reticulum membrane"/>
    <property type="evidence" value="ECO:0007669"/>
    <property type="project" value="UniProtKB-SubCell"/>
</dbReference>
<evidence type="ECO:0000256" key="10">
    <source>
        <dbReference type="SAM" id="SignalP"/>
    </source>
</evidence>
<name>A0A9W7LBJ2_9STRA</name>
<dbReference type="EMBL" id="BRYA01001456">
    <property type="protein sequence ID" value="GMI43574.1"/>
    <property type="molecule type" value="Genomic_DNA"/>
</dbReference>
<evidence type="ECO:0000259" key="12">
    <source>
        <dbReference type="Pfam" id="PF25179"/>
    </source>
</evidence>
<feature type="domain" description="Lipase maturation factor 1/2 N-terminal" evidence="11">
    <location>
        <begin position="2"/>
        <end position="117"/>
    </location>
</feature>
<feature type="signal peptide" evidence="10">
    <location>
        <begin position="1"/>
        <end position="21"/>
    </location>
</feature>
<feature type="transmembrane region" description="Helical" evidence="9">
    <location>
        <begin position="229"/>
        <end position="251"/>
    </location>
</feature>
<evidence type="ECO:0000313" key="13">
    <source>
        <dbReference type="EMBL" id="GMI43574.1"/>
    </source>
</evidence>